<dbReference type="Proteomes" id="UP000270342">
    <property type="component" value="Unassembled WGS sequence"/>
</dbReference>
<dbReference type="InterPro" id="IPR000600">
    <property type="entry name" value="ROK"/>
</dbReference>
<name>A0A494YB29_9BURK</name>
<dbReference type="EMBL" id="RBZU01000001">
    <property type="protein sequence ID" value="RKP59375.1"/>
    <property type="molecule type" value="Genomic_DNA"/>
</dbReference>
<proteinExistence type="predicted"/>
<dbReference type="Gene3D" id="3.30.420.40">
    <property type="match status" value="2"/>
</dbReference>
<dbReference type="CDD" id="cd23763">
    <property type="entry name" value="ASKHA_ATPase_ROK"/>
    <property type="match status" value="1"/>
</dbReference>
<dbReference type="PANTHER" id="PTHR18964:SF169">
    <property type="entry name" value="N-ACETYLMANNOSAMINE KINASE"/>
    <property type="match status" value="1"/>
</dbReference>
<gene>
    <name evidence="2" type="ORF">D7S86_01980</name>
</gene>
<keyword evidence="3" id="KW-1185">Reference proteome</keyword>
<dbReference type="GO" id="GO:0009384">
    <property type="term" value="F:N-acylmannosamine kinase activity"/>
    <property type="evidence" value="ECO:0007669"/>
    <property type="project" value="TreeGrafter"/>
</dbReference>
<dbReference type="InterPro" id="IPR043129">
    <property type="entry name" value="ATPase_NBD"/>
</dbReference>
<reference evidence="2 3" key="1">
    <citation type="submission" date="2018-10" db="EMBL/GenBank/DDBJ databases">
        <title>Robbsia sp. DHC34, isolated from soil.</title>
        <authorList>
            <person name="Gao Z.-H."/>
            <person name="Qiu L.-H."/>
        </authorList>
    </citation>
    <scope>NUCLEOTIDE SEQUENCE [LARGE SCALE GENOMIC DNA]</scope>
    <source>
        <strain evidence="2 3">DHC34</strain>
    </source>
</reference>
<dbReference type="Pfam" id="PF00480">
    <property type="entry name" value="ROK"/>
    <property type="match status" value="1"/>
</dbReference>
<evidence type="ECO:0000313" key="3">
    <source>
        <dbReference type="Proteomes" id="UP000270342"/>
    </source>
</evidence>
<comment type="caution">
    <text evidence="2">The sequence shown here is derived from an EMBL/GenBank/DDBJ whole genome shotgun (WGS) entry which is preliminary data.</text>
</comment>
<dbReference type="OrthoDB" id="8595273at2"/>
<evidence type="ECO:0000256" key="1">
    <source>
        <dbReference type="SAM" id="MobiDB-lite"/>
    </source>
</evidence>
<dbReference type="InterPro" id="IPR036390">
    <property type="entry name" value="WH_DNA-bd_sf"/>
</dbReference>
<evidence type="ECO:0000313" key="2">
    <source>
        <dbReference type="EMBL" id="RKP59375.1"/>
    </source>
</evidence>
<organism evidence="2 3">
    <name type="scientific">Pararobbsia silviterrae</name>
    <dbReference type="NCBI Taxonomy" id="1792498"/>
    <lineage>
        <taxon>Bacteria</taxon>
        <taxon>Pseudomonadati</taxon>
        <taxon>Pseudomonadota</taxon>
        <taxon>Betaproteobacteria</taxon>
        <taxon>Burkholderiales</taxon>
        <taxon>Burkholderiaceae</taxon>
        <taxon>Pararobbsia</taxon>
    </lineage>
</organism>
<dbReference type="AlphaFoldDB" id="A0A494YB29"/>
<dbReference type="GO" id="GO:0019262">
    <property type="term" value="P:N-acetylneuraminate catabolic process"/>
    <property type="evidence" value="ECO:0007669"/>
    <property type="project" value="TreeGrafter"/>
</dbReference>
<dbReference type="SUPFAM" id="SSF53067">
    <property type="entry name" value="Actin-like ATPase domain"/>
    <property type="match status" value="1"/>
</dbReference>
<feature type="compositionally biased region" description="Basic and acidic residues" evidence="1">
    <location>
        <begin position="1"/>
        <end position="15"/>
    </location>
</feature>
<feature type="region of interest" description="Disordered" evidence="1">
    <location>
        <begin position="1"/>
        <end position="20"/>
    </location>
</feature>
<protein>
    <submittedName>
        <fullName evidence="2">ROK family transcriptional regulator</fullName>
    </submittedName>
</protein>
<dbReference type="Gene3D" id="1.10.10.10">
    <property type="entry name" value="Winged helix-like DNA-binding domain superfamily/Winged helix DNA-binding domain"/>
    <property type="match status" value="1"/>
</dbReference>
<accession>A0A494YB29</accession>
<dbReference type="PANTHER" id="PTHR18964">
    <property type="entry name" value="ROK (REPRESSOR, ORF, KINASE) FAMILY"/>
    <property type="match status" value="1"/>
</dbReference>
<sequence length="421" mass="44869">MSRVRTERVAPDADRAAGAAVRTAHRPPHVVGTVGSNHVGMRQFNERIVLQAIRLHGALPKAELARVTRLSMQAVSVIINALLNDGLVIKQDRLRGRIGQPSVPIALNPDGAFTLGIKLGRRSLDVLALDFAGQVRCREIVEYDYPDPEIIFPAMRGKLALVESMLGDHASRIVGIGVAAPLWMGGWRDLISAPGQVLDAWSRIDIRERVQQMTRLPIEFAKDTTAACAAELVTGHGQRVHNFLYVYIGTFIGGGLVIDGRLHHGPNGNAGAIGSAPIDGATQLLHRASGLVLEQAIRQQGAPGRAAHDARALSSALRGVTDAWIADAARSLASTIATSAAVLDLDAIVIDGSLHRDLIAALIEATSRALETQRWEGIARPALLQGHAGADARAMGGAILPLYAHFAPSHQLFLKTAPAYT</sequence>
<dbReference type="SUPFAM" id="SSF46785">
    <property type="entry name" value="Winged helix' DNA-binding domain"/>
    <property type="match status" value="1"/>
</dbReference>
<dbReference type="InterPro" id="IPR036388">
    <property type="entry name" value="WH-like_DNA-bd_sf"/>
</dbReference>